<dbReference type="InterPro" id="IPR008991">
    <property type="entry name" value="Translation_prot_SH3-like_sf"/>
</dbReference>
<dbReference type="InterPro" id="IPR014722">
    <property type="entry name" value="Rib_uL2_dom2"/>
</dbReference>
<evidence type="ECO:0000259" key="5">
    <source>
        <dbReference type="SMART" id="SM01383"/>
    </source>
</evidence>
<proteinExistence type="inferred from homology"/>
<reference evidence="6 7" key="1">
    <citation type="submission" date="2023-09" db="EMBL/GenBank/DDBJ databases">
        <title>Genomes of two closely related lineages of the louse Polyplax serrata with different host specificities.</title>
        <authorList>
            <person name="Martinu J."/>
            <person name="Tarabai H."/>
            <person name="Stefka J."/>
            <person name="Hypsa V."/>
        </authorList>
    </citation>
    <scope>NUCLEOTIDE SEQUENCE [LARGE SCALE GENOMIC DNA]</scope>
    <source>
        <strain evidence="6">98ZLc_SE</strain>
    </source>
</reference>
<dbReference type="InterPro" id="IPR022669">
    <property type="entry name" value="Ribosomal_uL2_C"/>
</dbReference>
<dbReference type="SUPFAM" id="SSF50104">
    <property type="entry name" value="Translation proteins SH3-like domain"/>
    <property type="match status" value="1"/>
</dbReference>
<dbReference type="SMART" id="SM01383">
    <property type="entry name" value="Ribosomal_L2"/>
    <property type="match status" value="1"/>
</dbReference>
<dbReference type="Proteomes" id="UP001359485">
    <property type="component" value="Unassembled WGS sequence"/>
</dbReference>
<dbReference type="Pfam" id="PF03947">
    <property type="entry name" value="Ribosomal_L2_C"/>
    <property type="match status" value="1"/>
</dbReference>
<evidence type="ECO:0000256" key="1">
    <source>
        <dbReference type="ARBA" id="ARBA00005636"/>
    </source>
</evidence>
<dbReference type="PANTHER" id="PTHR13691">
    <property type="entry name" value="RIBOSOMAL PROTEIN L2"/>
    <property type="match status" value="1"/>
</dbReference>
<sequence>MTCLIQRVHKLLLPRFDFSLKIAQAGSVSVRHKGKTHFIEVPKPGEGKSYRRIVNFPEKYTVEPLTVRNLGGRDPVTGRKVCEGIGGGIKHKYHWVKFNRDGPEEGPPQEEKVIRVLKCGCRTANVALVAVKDEMKYILATENMKAGDIIRTSKYIPRNAVRPNEGDAYPVGALPAGTIVHNVQITPNKEFTNIHAAGCCGLVKNTIGSKVIVQYPNKHEVALDPRCMATVGRLSNVKHSSIPIGSANKLRELGYRSRSGLWHRKTGYHGRKIRPLPPVKHIMELPPPKEYIRFTSDKITLKQKS</sequence>
<dbReference type="SUPFAM" id="SSF50249">
    <property type="entry name" value="Nucleic acid-binding proteins"/>
    <property type="match status" value="1"/>
</dbReference>
<evidence type="ECO:0008006" key="8">
    <source>
        <dbReference type="Google" id="ProtNLM"/>
    </source>
</evidence>
<evidence type="ECO:0000313" key="7">
    <source>
        <dbReference type="Proteomes" id="UP001359485"/>
    </source>
</evidence>
<evidence type="ECO:0000259" key="4">
    <source>
        <dbReference type="SMART" id="SM01382"/>
    </source>
</evidence>
<dbReference type="InterPro" id="IPR002171">
    <property type="entry name" value="Ribosomal_uL2"/>
</dbReference>
<evidence type="ECO:0000313" key="6">
    <source>
        <dbReference type="EMBL" id="KAK6637182.1"/>
    </source>
</evidence>
<dbReference type="InterPro" id="IPR012340">
    <property type="entry name" value="NA-bd_OB-fold"/>
</dbReference>
<dbReference type="Gene3D" id="2.30.30.30">
    <property type="match status" value="1"/>
</dbReference>
<dbReference type="Gene3D" id="2.40.50.140">
    <property type="entry name" value="Nucleic acid-binding proteins"/>
    <property type="match status" value="1"/>
</dbReference>
<comment type="similarity">
    <text evidence="1">Belongs to the universal ribosomal protein uL2 family.</text>
</comment>
<protein>
    <recommendedName>
        <fullName evidence="8">Ribosomal protein L2</fullName>
    </recommendedName>
</protein>
<dbReference type="PANTHER" id="PTHR13691:SF73">
    <property type="entry name" value="LARGE RIBOSOMAL SUBUNIT PROTEIN UL2M"/>
    <property type="match status" value="1"/>
</dbReference>
<dbReference type="SMART" id="SM01382">
    <property type="entry name" value="Ribosomal_L2_C"/>
    <property type="match status" value="1"/>
</dbReference>
<feature type="domain" description="Large ribosomal subunit protein uL2 C-terminal" evidence="4">
    <location>
        <begin position="163"/>
        <end position="278"/>
    </location>
</feature>
<keyword evidence="2" id="KW-0689">Ribosomal protein</keyword>
<evidence type="ECO:0000256" key="2">
    <source>
        <dbReference type="ARBA" id="ARBA00022980"/>
    </source>
</evidence>
<evidence type="ECO:0000256" key="3">
    <source>
        <dbReference type="ARBA" id="ARBA00023274"/>
    </source>
</evidence>
<accession>A0ABR1B711</accession>
<keyword evidence="3" id="KW-0687">Ribonucleoprotein</keyword>
<name>A0ABR1B711_POLSC</name>
<feature type="domain" description="Large ribosomal subunit protein uL2 RNA-binding" evidence="5">
    <location>
        <begin position="72"/>
        <end position="152"/>
    </location>
</feature>
<dbReference type="EMBL" id="JAWJWF010000002">
    <property type="protein sequence ID" value="KAK6637182.1"/>
    <property type="molecule type" value="Genomic_DNA"/>
</dbReference>
<organism evidence="6 7">
    <name type="scientific">Polyplax serrata</name>
    <name type="common">Common mouse louse</name>
    <dbReference type="NCBI Taxonomy" id="468196"/>
    <lineage>
        <taxon>Eukaryota</taxon>
        <taxon>Metazoa</taxon>
        <taxon>Ecdysozoa</taxon>
        <taxon>Arthropoda</taxon>
        <taxon>Hexapoda</taxon>
        <taxon>Insecta</taxon>
        <taxon>Pterygota</taxon>
        <taxon>Neoptera</taxon>
        <taxon>Paraneoptera</taxon>
        <taxon>Psocodea</taxon>
        <taxon>Troctomorpha</taxon>
        <taxon>Phthiraptera</taxon>
        <taxon>Anoplura</taxon>
        <taxon>Polyplacidae</taxon>
        <taxon>Polyplax</taxon>
    </lineage>
</organism>
<dbReference type="Pfam" id="PF00181">
    <property type="entry name" value="Ribosomal_L2_N"/>
    <property type="match status" value="1"/>
</dbReference>
<dbReference type="InterPro" id="IPR022666">
    <property type="entry name" value="Ribosomal_uL2_RNA-bd_dom"/>
</dbReference>
<gene>
    <name evidence="6" type="ORF">RUM44_007596</name>
</gene>
<comment type="caution">
    <text evidence="6">The sequence shown here is derived from an EMBL/GenBank/DDBJ whole genome shotgun (WGS) entry which is preliminary data.</text>
</comment>
<keyword evidence="7" id="KW-1185">Reference proteome</keyword>